<feature type="compositionally biased region" description="Basic residues" evidence="1">
    <location>
        <begin position="167"/>
        <end position="181"/>
    </location>
</feature>
<reference evidence="4" key="1">
    <citation type="journal article" date="2015" name="BMC Genomics">
        <title>Draft genome of a commonly misdiagnosed multidrug resistant pathogen Candida auris.</title>
        <authorList>
            <person name="Chatterjee S."/>
            <person name="Alampalli S.V."/>
            <person name="Nageshan R.K."/>
            <person name="Chettiar S.T."/>
            <person name="Joshi S."/>
            <person name="Tatu U.S."/>
        </authorList>
    </citation>
    <scope>NUCLEOTIDE SEQUENCE [LARGE SCALE GENOMIC DNA]</scope>
    <source>
        <strain evidence="4">6684</strain>
    </source>
</reference>
<dbReference type="VEuPathDB" id="FungiDB:B9J08_001127"/>
<evidence type="ECO:0000313" key="4">
    <source>
        <dbReference type="Proteomes" id="UP000037122"/>
    </source>
</evidence>
<accession>A0A0L0P7P1</accession>
<evidence type="ECO:0000313" key="3">
    <source>
        <dbReference type="EMBL" id="KNE02388.1"/>
    </source>
</evidence>
<dbReference type="VEuPathDB" id="FungiDB:CJI97_001479"/>
<sequence>MELPGMSVVHDYAILYSNRITQKDKRWTDGRLRFYELNSKIEVYSEEQFLVASDFYPSTKKLPLETGAFEEGTGYTLPSGKLVVSFQEYLGCSVRDVSKIFKKASTRNRDSNEASTNAAFVKSETPVKLEDVRFTGSFVEGSVPMPEELRALTTEPKVSSSIAPTPSKRRVGLSKTRSTRKKQSDLMSFSSGPSVSDRLRMYAPGRLPKIRRIYPRSSNLYRRLYKELAVGETVESDSLIKVPHTGLTQVKQEFSH</sequence>
<dbReference type="InterPro" id="IPR018838">
    <property type="entry name" value="ZGRF1-like_N"/>
</dbReference>
<dbReference type="Proteomes" id="UP000037122">
    <property type="component" value="Unassembled WGS sequence"/>
</dbReference>
<comment type="caution">
    <text evidence="3">The sequence shown here is derived from an EMBL/GenBank/DDBJ whole genome shotgun (WGS) entry which is preliminary data.</text>
</comment>
<organism evidence="3 4">
    <name type="scientific">Candidozyma auris</name>
    <name type="common">Yeast</name>
    <name type="synonym">Candida auris</name>
    <dbReference type="NCBI Taxonomy" id="498019"/>
    <lineage>
        <taxon>Eukaryota</taxon>
        <taxon>Fungi</taxon>
        <taxon>Dikarya</taxon>
        <taxon>Ascomycota</taxon>
        <taxon>Saccharomycotina</taxon>
        <taxon>Pichiomycetes</taxon>
        <taxon>Metschnikowiaceae</taxon>
        <taxon>Candidozyma</taxon>
    </lineage>
</organism>
<name>A0A0L0P7P1_CANAR</name>
<dbReference type="VEuPathDB" id="FungiDB:CJI96_0002975"/>
<dbReference type="VEuPathDB" id="FungiDB:CJJ09_003384"/>
<dbReference type="Pfam" id="PF10382">
    <property type="entry name" value="ZGRF1-like_N"/>
    <property type="match status" value="1"/>
</dbReference>
<proteinExistence type="predicted"/>
<dbReference type="AlphaFoldDB" id="A0A0L0P7P1"/>
<evidence type="ECO:0000256" key="1">
    <source>
        <dbReference type="SAM" id="MobiDB-lite"/>
    </source>
</evidence>
<gene>
    <name evidence="3" type="ORF">QG37_00646</name>
</gene>
<dbReference type="EMBL" id="LGST01000004">
    <property type="protein sequence ID" value="KNE02388.1"/>
    <property type="molecule type" value="Genomic_DNA"/>
</dbReference>
<dbReference type="VEuPathDB" id="FungiDB:CJJ07_003562"/>
<protein>
    <recommendedName>
        <fullName evidence="2">5'-3' DNA helicase ZGRF1-like N-terminal domain-containing protein</fullName>
    </recommendedName>
</protein>
<evidence type="ECO:0000259" key="2">
    <source>
        <dbReference type="Pfam" id="PF10382"/>
    </source>
</evidence>
<feature type="region of interest" description="Disordered" evidence="1">
    <location>
        <begin position="155"/>
        <end position="192"/>
    </location>
</feature>
<dbReference type="VEuPathDB" id="FungiDB:QG37_00646"/>
<feature type="domain" description="5'-3' DNA helicase ZGRF1-like N-terminal" evidence="2">
    <location>
        <begin position="9"/>
        <end position="97"/>
    </location>
</feature>